<keyword evidence="3" id="KW-1185">Reference proteome</keyword>
<dbReference type="Proteomes" id="UP000479190">
    <property type="component" value="Unassembled WGS sequence"/>
</dbReference>
<evidence type="ECO:0000256" key="1">
    <source>
        <dbReference type="SAM" id="MobiDB-lite"/>
    </source>
</evidence>
<evidence type="ECO:0008006" key="4">
    <source>
        <dbReference type="Google" id="ProtNLM"/>
    </source>
</evidence>
<feature type="compositionally biased region" description="Polar residues" evidence="1">
    <location>
        <begin position="341"/>
        <end position="363"/>
    </location>
</feature>
<sequence length="770" mass="84504">MMSDPKHETTSGGKGTNVPESTRGSDQVKALVAAASPIDSEGGKNHGSSFDKERELVVLVPDVRLQQQQEGVLERYRRGRVATLTSSIEKAQEAGDSVKANLLALSLKKDMEKWSRDDKKMKEINEKLAAEYERKKREERNKKKDKDKDKVDLSLRSRSSDESLEDENGGDVSDGAKPLPRASRRVQRLQGRVLRPHVVWYSLVVCAEVRTSSESGRLPVVLARAKWIPAAFCPCSLTWRVHGSPIALPLRQGGSLSPEFSVPQTSDIESTYQDAALSLAVERLRATKINYPGARRWQRTLNKKCSKLMSRMSSKEDKVTVPVGSDPQVPVVDGCKGGQYPASSDSYPGTISKTANAAESGSQMPPGDAPPRRSSIGGYSDVSSASLSKRKRTSSGAAGAVDPCEIFLSIEADISMILEAFAARSRKEKCKEAMDAVPGRLENIRQDVFKFAMEKALLKGRIAQLEGQLEAAQSRPRSFAEVAQRKVVHKERPKTVTTAQAAGQPPKPKPTRARKRRPKRERFVATVRATSALGVRTGEELKAELFKAVDPVKANIGFDAIVKAKDSVIVEVRSKADLDRLLGSNGIKENGLEVVERVASPTWPRLAIFDVPNSFSEDEVLGALANQNGDVLGNRSEAEIRALLKFKFKPGPKETGKTSCRVLEADPAIREALVKAKKVYLGTMRCRVGSYNGVTVCYKCQGFHHTTKACRSEALCRKCGGAHDSNVCDKEARKDFCARCKKRGKEHAHDPGATCPQYQAEVRRMKERNG</sequence>
<dbReference type="OrthoDB" id="7699172at2759"/>
<organism evidence="2 3">
    <name type="scientific">Trichogramma brassicae</name>
    <dbReference type="NCBI Taxonomy" id="86971"/>
    <lineage>
        <taxon>Eukaryota</taxon>
        <taxon>Metazoa</taxon>
        <taxon>Ecdysozoa</taxon>
        <taxon>Arthropoda</taxon>
        <taxon>Hexapoda</taxon>
        <taxon>Insecta</taxon>
        <taxon>Pterygota</taxon>
        <taxon>Neoptera</taxon>
        <taxon>Endopterygota</taxon>
        <taxon>Hymenoptera</taxon>
        <taxon>Apocrita</taxon>
        <taxon>Proctotrupomorpha</taxon>
        <taxon>Chalcidoidea</taxon>
        <taxon>Trichogrammatidae</taxon>
        <taxon>Trichogramma</taxon>
    </lineage>
</organism>
<proteinExistence type="predicted"/>
<feature type="compositionally biased region" description="Basic and acidic residues" evidence="1">
    <location>
        <begin position="41"/>
        <end position="50"/>
    </location>
</feature>
<accession>A0A6H5J353</accession>
<evidence type="ECO:0000313" key="3">
    <source>
        <dbReference type="Proteomes" id="UP000479190"/>
    </source>
</evidence>
<feature type="region of interest" description="Disordered" evidence="1">
    <location>
        <begin position="1"/>
        <end position="50"/>
    </location>
</feature>
<gene>
    <name evidence="2" type="ORF">TBRA_LOCUS14675</name>
</gene>
<feature type="region of interest" description="Disordered" evidence="1">
    <location>
        <begin position="308"/>
        <end position="397"/>
    </location>
</feature>
<feature type="region of interest" description="Disordered" evidence="1">
    <location>
        <begin position="134"/>
        <end position="183"/>
    </location>
</feature>
<evidence type="ECO:0000313" key="2">
    <source>
        <dbReference type="EMBL" id="CAB0043087.1"/>
    </source>
</evidence>
<dbReference type="AlphaFoldDB" id="A0A6H5J353"/>
<dbReference type="EMBL" id="CADCXV010001267">
    <property type="protein sequence ID" value="CAB0043087.1"/>
    <property type="molecule type" value="Genomic_DNA"/>
</dbReference>
<feature type="region of interest" description="Disordered" evidence="1">
    <location>
        <begin position="484"/>
        <end position="521"/>
    </location>
</feature>
<reference evidence="2 3" key="1">
    <citation type="submission" date="2020-02" db="EMBL/GenBank/DDBJ databases">
        <authorList>
            <person name="Ferguson B K."/>
        </authorList>
    </citation>
    <scope>NUCLEOTIDE SEQUENCE [LARGE SCALE GENOMIC DNA]</scope>
</reference>
<protein>
    <recommendedName>
        <fullName evidence="4">CCHC-type domain-containing protein</fullName>
    </recommendedName>
</protein>
<name>A0A6H5J353_9HYME</name>
<feature type="compositionally biased region" description="Basic and acidic residues" evidence="1">
    <location>
        <begin position="134"/>
        <end position="161"/>
    </location>
</feature>
<feature type="compositionally biased region" description="Basic residues" evidence="1">
    <location>
        <begin position="509"/>
        <end position="520"/>
    </location>
</feature>